<evidence type="ECO:0000256" key="1">
    <source>
        <dbReference type="SAM" id="MobiDB-lite"/>
    </source>
</evidence>
<proteinExistence type="predicted"/>
<name>A0A1U7EYK6_NATPD</name>
<keyword evidence="3" id="KW-1185">Reference proteome</keyword>
<gene>
    <name evidence="2" type="ordered locus">NP_4428A</name>
</gene>
<dbReference type="KEGG" id="nph:NP_4428A"/>
<feature type="region of interest" description="Disordered" evidence="1">
    <location>
        <begin position="109"/>
        <end position="130"/>
    </location>
</feature>
<dbReference type="AlphaFoldDB" id="A0A1U7EYK6"/>
<organism evidence="2 3">
    <name type="scientific">Natronomonas pharaonis (strain ATCC 35678 / DSM 2160 / CIP 103997 / JCM 8858 / NBRC 14720 / NCIMB 2260 / Gabara)</name>
    <name type="common">Halobacterium pharaonis</name>
    <dbReference type="NCBI Taxonomy" id="348780"/>
    <lineage>
        <taxon>Archaea</taxon>
        <taxon>Methanobacteriati</taxon>
        <taxon>Methanobacteriota</taxon>
        <taxon>Stenosarchaea group</taxon>
        <taxon>Halobacteria</taxon>
        <taxon>Halobacteriales</taxon>
        <taxon>Natronomonadaceae</taxon>
        <taxon>Natronomonas</taxon>
    </lineage>
</organism>
<reference evidence="2 3" key="1">
    <citation type="journal article" date="2005" name="Genome Res.">
        <title>Living with two extremes: conclusions from the genome sequence of Natronomonas pharaonis.</title>
        <authorList>
            <person name="Falb M."/>
            <person name="Pfeiffer F."/>
            <person name="Palm P."/>
            <person name="Rodewald K."/>
            <person name="Hickmann V."/>
            <person name="Tittor J."/>
            <person name="Oesterhelt D."/>
        </authorList>
    </citation>
    <scope>NUCLEOTIDE SEQUENCE [LARGE SCALE GENOMIC DNA]</scope>
    <source>
        <strain evidence="3">ATCC 35678 / DSM 2160 / CIP 103997 / JCM 8858 / NBRC 14720 / NCIMB 2260 / Gabara</strain>
    </source>
</reference>
<evidence type="ECO:0000313" key="2">
    <source>
        <dbReference type="EMBL" id="CAI50305.1"/>
    </source>
</evidence>
<dbReference type="OrthoDB" id="223969at2157"/>
<dbReference type="RefSeq" id="WP_011323920.1">
    <property type="nucleotide sequence ID" value="NC_007426.1"/>
</dbReference>
<protein>
    <submittedName>
        <fullName evidence="2">Uncharacterized protein</fullName>
    </submittedName>
</protein>
<dbReference type="GeneID" id="3702060"/>
<dbReference type="EMBL" id="CR936257">
    <property type="protein sequence ID" value="CAI50305.1"/>
    <property type="molecule type" value="Genomic_DNA"/>
</dbReference>
<dbReference type="EnsemblBacteria" id="CAI50305">
    <property type="protein sequence ID" value="CAI50305"/>
    <property type="gene ID" value="NP_4428A"/>
</dbReference>
<dbReference type="Proteomes" id="UP000002698">
    <property type="component" value="Chromosome"/>
</dbReference>
<sequence>MADDDGVRALLLDHSDQQAVRNVFEAYTGTGSATLTDYVTAMRATGGDLAVVASDGAADIYACWNGSGGRYEHLTVWPPWSIGGYDHADRAGLESVLDATDDLRVIPHSETPFAEPGTLGSLSHRTELQP</sequence>
<dbReference type="HOGENOM" id="CLU_1933316_0_0_2"/>
<accession>A0A1U7EYK6</accession>
<evidence type="ECO:0000313" key="3">
    <source>
        <dbReference type="Proteomes" id="UP000002698"/>
    </source>
</evidence>